<dbReference type="RefSeq" id="WP_014078688.1">
    <property type="nucleotide sequence ID" value="NC_015977.1"/>
</dbReference>
<organism evidence="2 3">
    <name type="scientific">Roseburia hominis (strain DSM 16839 / JCM 17582 / NCIMB 14029 / A2-183)</name>
    <dbReference type="NCBI Taxonomy" id="585394"/>
    <lineage>
        <taxon>Bacteria</taxon>
        <taxon>Bacillati</taxon>
        <taxon>Bacillota</taxon>
        <taxon>Clostridia</taxon>
        <taxon>Lachnospirales</taxon>
        <taxon>Lachnospiraceae</taxon>
        <taxon>Roseburia</taxon>
    </lineage>
</organism>
<accession>G2SZZ9</accession>
<proteinExistence type="predicted"/>
<sequence>MKLRIYRVITGGLLLLCMVMIFRFSAQPASESEQVSGGVAYRIVETWSHLTGTEYTQSEMEAYADRIDYPVRKLAHMTEYGILCLLACAFVHGYSGNWKVCGISAVAVAALYAATDEIHQLSVPGRAGRFPDVCIDTLGAVIWLLLFTALRKLWEKIAKRRGFQYNKNRKNERGDNCGRT</sequence>
<dbReference type="HOGENOM" id="CLU_096028_0_0_9"/>
<dbReference type="Pfam" id="PF04892">
    <property type="entry name" value="VanZ"/>
    <property type="match status" value="1"/>
</dbReference>
<dbReference type="InterPro" id="IPR006976">
    <property type="entry name" value="VanZ-like"/>
</dbReference>
<dbReference type="STRING" id="585394.RHOM_02605"/>
<evidence type="ECO:0000313" key="2">
    <source>
        <dbReference type="EMBL" id="AEN95643.1"/>
    </source>
</evidence>
<dbReference type="OrthoDB" id="291892at2"/>
<keyword evidence="3" id="KW-1185">Reference proteome</keyword>
<dbReference type="PIRSF" id="PIRSF019083">
    <property type="entry name" value="UCP019083_VanZ"/>
    <property type="match status" value="1"/>
</dbReference>
<dbReference type="InterPro" id="IPR016747">
    <property type="entry name" value="Phosphotransbutyrylase"/>
</dbReference>
<dbReference type="eggNOG" id="COG5652">
    <property type="taxonomic scope" value="Bacteria"/>
</dbReference>
<dbReference type="KEGG" id="rho:RHOM_02605"/>
<reference evidence="2 3" key="1">
    <citation type="journal article" date="2015" name="Genome Announc.">
        <title>Complete genome sequence of the human gut symbiont Roseburia hominis.</title>
        <authorList>
            <person name="Travis A.J."/>
            <person name="Kelly D."/>
            <person name="Flint H.J."/>
            <person name="Aminov R.I."/>
        </authorList>
    </citation>
    <scope>NUCLEOTIDE SEQUENCE [LARGE SCALE GENOMIC DNA]</scope>
    <source>
        <strain evidence="3">DSM 16839 / JCM 17582 / NCIMB 14029 / A2-183</strain>
    </source>
</reference>
<evidence type="ECO:0000259" key="1">
    <source>
        <dbReference type="Pfam" id="PF04892"/>
    </source>
</evidence>
<gene>
    <name evidence="2" type="ordered locus">RHOM_02605</name>
</gene>
<dbReference type="BioCyc" id="RHOM585394:G1H02-530-MONOMER"/>
<dbReference type="Proteomes" id="UP000008178">
    <property type="component" value="Chromosome"/>
</dbReference>
<dbReference type="GeneID" id="93722378"/>
<dbReference type="EMBL" id="CP003040">
    <property type="protein sequence ID" value="AEN95643.1"/>
    <property type="molecule type" value="Genomic_DNA"/>
</dbReference>
<feature type="domain" description="VanZ-like" evidence="1">
    <location>
        <begin position="13"/>
        <end position="150"/>
    </location>
</feature>
<dbReference type="AlphaFoldDB" id="G2SZZ9"/>
<dbReference type="NCBIfam" id="NF037970">
    <property type="entry name" value="vanZ_1"/>
    <property type="match status" value="1"/>
</dbReference>
<evidence type="ECO:0000313" key="3">
    <source>
        <dbReference type="Proteomes" id="UP000008178"/>
    </source>
</evidence>
<protein>
    <recommendedName>
        <fullName evidence="1">VanZ-like domain-containing protein</fullName>
    </recommendedName>
</protein>
<name>G2SZZ9_ROSHA</name>